<dbReference type="AlphaFoldDB" id="A0A672ZNR3"/>
<dbReference type="InParanoid" id="A0A672ZNR3"/>
<sequence length="357" mass="41808">MSKWSFCKETSSAVVLVELICEKLKGSIVEAVCTKTAIDLAGEMRCSFLAFSENRLNLEKHVLKSLAEKEIFYSYIIYLCQPRRHVESFIKNEVNKYIYTDHREKAQNILKKNVDDIKNQISRALFVATEEVKTQQGDLEMWLQKFSSLLKDVLAFSSIYSENFTDVNDFYFLKKGIEERLIPVFEDMKKHSLDKMKEFREQPDQILIKQLCDCCWETCPFCAAVCTNTAKDHSPNKHSVPFHRPSGIQGWHDLETLDLCVDFCTTKVVSDRLFRPRPGSEEFIPYKIYQTAGGEYEKWLITADGSNLTYWKWFLCRFQKELEDCHHLKFEGSGEIPSDWREYTKEEAIQSLDEMYK</sequence>
<dbReference type="PANTHER" id="PTHR22796">
    <property type="entry name" value="URG4-RELATED"/>
    <property type="match status" value="1"/>
</dbReference>
<protein>
    <recommendedName>
        <fullName evidence="3">Interferon-induced very large GTPase 1</fullName>
    </recommendedName>
</protein>
<name>A0A672ZNR3_9TELE</name>
<organism evidence="1 2">
    <name type="scientific">Sphaeramia orbicularis</name>
    <name type="common">orbiculate cardinalfish</name>
    <dbReference type="NCBI Taxonomy" id="375764"/>
    <lineage>
        <taxon>Eukaryota</taxon>
        <taxon>Metazoa</taxon>
        <taxon>Chordata</taxon>
        <taxon>Craniata</taxon>
        <taxon>Vertebrata</taxon>
        <taxon>Euteleostomi</taxon>
        <taxon>Actinopterygii</taxon>
        <taxon>Neopterygii</taxon>
        <taxon>Teleostei</taxon>
        <taxon>Neoteleostei</taxon>
        <taxon>Acanthomorphata</taxon>
        <taxon>Gobiaria</taxon>
        <taxon>Kurtiformes</taxon>
        <taxon>Apogonoidei</taxon>
        <taxon>Apogonidae</taxon>
        <taxon>Apogoninae</taxon>
        <taxon>Sphaeramia</taxon>
    </lineage>
</organism>
<proteinExistence type="predicted"/>
<dbReference type="Ensembl" id="ENSSORT00005018998.1">
    <property type="protein sequence ID" value="ENSSORP00005018454.1"/>
    <property type="gene ID" value="ENSSORG00005009123.1"/>
</dbReference>
<dbReference type="Proteomes" id="UP000472271">
    <property type="component" value="Chromosome 8"/>
</dbReference>
<dbReference type="PANTHER" id="PTHR22796:SF6">
    <property type="entry name" value="INTERFERON-INDUCED VERY LARGE GTPASE 1-RELATED"/>
    <property type="match status" value="1"/>
</dbReference>
<keyword evidence="2" id="KW-1185">Reference proteome</keyword>
<evidence type="ECO:0000313" key="2">
    <source>
        <dbReference type="Proteomes" id="UP000472271"/>
    </source>
</evidence>
<reference evidence="1" key="3">
    <citation type="submission" date="2025-09" db="UniProtKB">
        <authorList>
            <consortium name="Ensembl"/>
        </authorList>
    </citation>
    <scope>IDENTIFICATION</scope>
</reference>
<evidence type="ECO:0008006" key="3">
    <source>
        <dbReference type="Google" id="ProtNLM"/>
    </source>
</evidence>
<reference evidence="1" key="2">
    <citation type="submission" date="2025-08" db="UniProtKB">
        <authorList>
            <consortium name="Ensembl"/>
        </authorList>
    </citation>
    <scope>IDENTIFICATION</scope>
</reference>
<reference evidence="1" key="1">
    <citation type="submission" date="2019-06" db="EMBL/GenBank/DDBJ databases">
        <authorList>
            <consortium name="Wellcome Sanger Institute Data Sharing"/>
        </authorList>
    </citation>
    <scope>NUCLEOTIDE SEQUENCE [LARGE SCALE GENOMIC DNA]</scope>
</reference>
<evidence type="ECO:0000313" key="1">
    <source>
        <dbReference type="Ensembl" id="ENSSORP00005018454.1"/>
    </source>
</evidence>
<accession>A0A672ZNR3</accession>